<dbReference type="STRING" id="1276258.SAPIS_v1c05910"/>
<dbReference type="Gene3D" id="3.30.1490.100">
    <property type="entry name" value="DNA polymerase, Y-family, little finger domain"/>
    <property type="match status" value="1"/>
</dbReference>
<dbReference type="PATRIC" id="fig|1276258.3.peg.599"/>
<gene>
    <name evidence="2 4" type="primary">dinB</name>
    <name evidence="4" type="ORF">SAPIS_v1c05910</name>
</gene>
<dbReference type="InterPro" id="IPR001126">
    <property type="entry name" value="UmuC"/>
</dbReference>
<feature type="site" description="Substrate discrimination" evidence="2">
    <location>
        <position position="14"/>
    </location>
</feature>
<keyword evidence="2" id="KW-0227">DNA damage</keyword>
<dbReference type="PANTHER" id="PTHR11076:SF33">
    <property type="entry name" value="DNA POLYMERASE KAPPA"/>
    <property type="match status" value="1"/>
</dbReference>
<dbReference type="Proteomes" id="UP000018550">
    <property type="component" value="Chromosome"/>
</dbReference>
<dbReference type="HAMAP" id="MF_01113">
    <property type="entry name" value="DNApol_IV"/>
    <property type="match status" value="1"/>
</dbReference>
<dbReference type="InterPro" id="IPR036775">
    <property type="entry name" value="DNA_pol_Y-fam_lit_finger_sf"/>
</dbReference>
<name>V5RJZ3_SPIAP</name>
<dbReference type="PROSITE" id="PS50173">
    <property type="entry name" value="UMUC"/>
    <property type="match status" value="1"/>
</dbReference>
<feature type="binding site" evidence="2">
    <location>
        <position position="9"/>
    </location>
    <ligand>
        <name>Mg(2+)</name>
        <dbReference type="ChEBI" id="CHEBI:18420"/>
    </ligand>
</feature>
<dbReference type="GO" id="GO:0042276">
    <property type="term" value="P:error-prone translesion synthesis"/>
    <property type="evidence" value="ECO:0007669"/>
    <property type="project" value="TreeGrafter"/>
</dbReference>
<keyword evidence="2" id="KW-0460">Magnesium</keyword>
<evidence type="ECO:0000313" key="5">
    <source>
        <dbReference type="Proteomes" id="UP000018550"/>
    </source>
</evidence>
<evidence type="ECO:0000259" key="3">
    <source>
        <dbReference type="PROSITE" id="PS50173"/>
    </source>
</evidence>
<dbReference type="SUPFAM" id="SSF56672">
    <property type="entry name" value="DNA/RNA polymerases"/>
    <property type="match status" value="1"/>
</dbReference>
<comment type="catalytic activity">
    <reaction evidence="2">
        <text>DNA(n) + a 2'-deoxyribonucleoside 5'-triphosphate = DNA(n+1) + diphosphate</text>
        <dbReference type="Rhea" id="RHEA:22508"/>
        <dbReference type="Rhea" id="RHEA-COMP:17339"/>
        <dbReference type="Rhea" id="RHEA-COMP:17340"/>
        <dbReference type="ChEBI" id="CHEBI:33019"/>
        <dbReference type="ChEBI" id="CHEBI:61560"/>
        <dbReference type="ChEBI" id="CHEBI:173112"/>
        <dbReference type="EC" id="2.7.7.7"/>
    </reaction>
</comment>
<feature type="binding site" evidence="2">
    <location>
        <position position="104"/>
    </location>
    <ligand>
        <name>Mg(2+)</name>
        <dbReference type="ChEBI" id="CHEBI:18420"/>
    </ligand>
</feature>
<dbReference type="GO" id="GO:0005829">
    <property type="term" value="C:cytosol"/>
    <property type="evidence" value="ECO:0007669"/>
    <property type="project" value="TreeGrafter"/>
</dbReference>
<evidence type="ECO:0000313" key="4">
    <source>
        <dbReference type="EMBL" id="AHB36436.1"/>
    </source>
</evidence>
<dbReference type="Gene3D" id="3.40.1170.60">
    <property type="match status" value="1"/>
</dbReference>
<dbReference type="eggNOG" id="COG0389">
    <property type="taxonomic scope" value="Bacteria"/>
</dbReference>
<evidence type="ECO:0000256" key="1">
    <source>
        <dbReference type="ARBA" id="ARBA00010945"/>
    </source>
</evidence>
<dbReference type="Gene3D" id="1.10.150.20">
    <property type="entry name" value="5' to 3' exonuclease, C-terminal subdomain"/>
    <property type="match status" value="1"/>
</dbReference>
<evidence type="ECO:0000256" key="2">
    <source>
        <dbReference type="HAMAP-Rule" id="MF_01113"/>
    </source>
</evidence>
<dbReference type="Pfam" id="PF00817">
    <property type="entry name" value="IMS"/>
    <property type="match status" value="1"/>
</dbReference>
<comment type="similarity">
    <text evidence="1 2">Belongs to the DNA polymerase type-Y family.</text>
</comment>
<dbReference type="GO" id="GO:0006281">
    <property type="term" value="P:DNA repair"/>
    <property type="evidence" value="ECO:0007669"/>
    <property type="project" value="UniProtKB-UniRule"/>
</dbReference>
<dbReference type="NCBIfam" id="NF002677">
    <property type="entry name" value="PRK02406.1"/>
    <property type="match status" value="1"/>
</dbReference>
<protein>
    <recommendedName>
        <fullName evidence="2">DNA polymerase IV</fullName>
        <shortName evidence="2">Pol IV</shortName>
        <ecNumber evidence="2">2.7.7.7</ecNumber>
    </recommendedName>
</protein>
<dbReference type="InterPro" id="IPR017961">
    <property type="entry name" value="DNA_pol_Y-fam_little_finger"/>
</dbReference>
<comment type="subcellular location">
    <subcellularLocation>
        <location evidence="2">Cytoplasm</location>
    </subcellularLocation>
</comment>
<keyword evidence="2" id="KW-0239">DNA-directed DNA polymerase</keyword>
<proteinExistence type="inferred from homology"/>
<keyword evidence="5" id="KW-1185">Reference proteome</keyword>
<keyword evidence="2" id="KW-0515">Mutator protein</keyword>
<dbReference type="OrthoDB" id="9808813at2"/>
<dbReference type="RefSeq" id="WP_023789519.1">
    <property type="nucleotide sequence ID" value="NC_022998.1"/>
</dbReference>
<reference evidence="4 5" key="1">
    <citation type="journal article" date="2014" name="Genome Announc.">
        <title>Complete Genome Sequence of Spiroplasma apis B31T (ATCC 33834), a Bacterium Associated with May Disease of Honeybees (Apis mellifera).</title>
        <authorList>
            <person name="Ku C."/>
            <person name="Lo W.S."/>
            <person name="Chen L.L."/>
            <person name="Kuo C.H."/>
        </authorList>
    </citation>
    <scope>NUCLEOTIDE SEQUENCE [LARGE SCALE GENOMIC DNA]</scope>
    <source>
        <strain evidence="4">B31</strain>
    </source>
</reference>
<keyword evidence="2" id="KW-0548">Nucleotidyltransferase</keyword>
<dbReference type="PANTHER" id="PTHR11076">
    <property type="entry name" value="DNA REPAIR POLYMERASE UMUC / TRANSFERASE FAMILY MEMBER"/>
    <property type="match status" value="1"/>
</dbReference>
<organism evidence="4 5">
    <name type="scientific">Spiroplasma apis B31</name>
    <dbReference type="NCBI Taxonomy" id="1276258"/>
    <lineage>
        <taxon>Bacteria</taxon>
        <taxon>Bacillati</taxon>
        <taxon>Mycoplasmatota</taxon>
        <taxon>Mollicutes</taxon>
        <taxon>Entomoplasmatales</taxon>
        <taxon>Spiroplasmataceae</taxon>
        <taxon>Spiroplasma</taxon>
    </lineage>
</organism>
<keyword evidence="2" id="KW-0808">Transferase</keyword>
<dbReference type="EMBL" id="CP006682">
    <property type="protein sequence ID" value="AHB36436.1"/>
    <property type="molecule type" value="Genomic_DNA"/>
</dbReference>
<keyword evidence="2" id="KW-0963">Cytoplasm</keyword>
<dbReference type="KEGG" id="sapi:SAPIS_v1c05910"/>
<dbReference type="CDD" id="cd03586">
    <property type="entry name" value="PolY_Pol_IV_kappa"/>
    <property type="match status" value="1"/>
</dbReference>
<dbReference type="Gene3D" id="3.30.70.270">
    <property type="match status" value="1"/>
</dbReference>
<keyword evidence="2" id="KW-0479">Metal-binding</keyword>
<sequence>MNKVIFLLDMDAFFASCHMVNDPSLKNKNVVVASTNRRAIITTASYNARKFGISAGTPVFKAKELCPDLYIAESDFNLYIQYSHRVFDIIYEHFTKNFEVASIDECYIDVTNIWKKHGTVKRTAQAILNKIFEETGLTCSIGISTNKFLAKTAVDFNKPFGISFLLEKDIPEKLWPLPIKEMHMVGEATEKIMKSLDINTIGDLAKADVNAVISSIGKRGYVLWNWANGIGDDSVTRESSELKSIGNEMTLHFTTTNKDEIEEIIYELSLKVSERAKKRYLVGKTIAIVVKFLSDSHGEYNKKERKKHLIRQETITDPTNDVEVIYSVAKECLYDIWEGDPLLLLGVRLTKLSNKIEEKKQITFDEIDLNDTANLNFIERIIYDLNIKFGKEFIFTGNKLLMYNEKNRSQSKYLKNDDVHLSNKQIMDKWKGE</sequence>
<accession>V5RJZ3</accession>
<dbReference type="GO" id="GO:0000287">
    <property type="term" value="F:magnesium ion binding"/>
    <property type="evidence" value="ECO:0007669"/>
    <property type="project" value="UniProtKB-UniRule"/>
</dbReference>
<dbReference type="Pfam" id="PF11798">
    <property type="entry name" value="IMS_HHH"/>
    <property type="match status" value="1"/>
</dbReference>
<dbReference type="InterPro" id="IPR043128">
    <property type="entry name" value="Rev_trsase/Diguanyl_cyclase"/>
</dbReference>
<dbReference type="InterPro" id="IPR043502">
    <property type="entry name" value="DNA/RNA_pol_sf"/>
</dbReference>
<comment type="function">
    <text evidence="2">Poorly processive, error-prone DNA polymerase involved in untargeted mutagenesis. Copies undamaged DNA at stalled replication forks, which arise in vivo from mismatched or misaligned primer ends. These misaligned primers can be extended by PolIV. Exhibits no 3'-5' exonuclease (proofreading) activity. May be involved in translesional synthesis, in conjunction with the beta clamp from PolIII.</text>
</comment>
<dbReference type="InterPro" id="IPR022880">
    <property type="entry name" value="DNApol_IV"/>
</dbReference>
<feature type="domain" description="UmuC" evidence="3">
    <location>
        <begin position="5"/>
        <end position="186"/>
    </location>
</feature>
<dbReference type="GO" id="GO:0003887">
    <property type="term" value="F:DNA-directed DNA polymerase activity"/>
    <property type="evidence" value="ECO:0007669"/>
    <property type="project" value="UniProtKB-UniRule"/>
</dbReference>
<dbReference type="EC" id="2.7.7.7" evidence="2"/>
<comment type="subunit">
    <text evidence="2">Monomer.</text>
</comment>
<comment type="cofactor">
    <cofactor evidence="2">
        <name>Mg(2+)</name>
        <dbReference type="ChEBI" id="CHEBI:18420"/>
    </cofactor>
    <text evidence="2">Binds 2 magnesium ions per subunit.</text>
</comment>
<keyword evidence="2" id="KW-0238">DNA-binding</keyword>
<dbReference type="GO" id="GO:0009432">
    <property type="term" value="P:SOS response"/>
    <property type="evidence" value="ECO:0007669"/>
    <property type="project" value="TreeGrafter"/>
</dbReference>
<dbReference type="SUPFAM" id="SSF100879">
    <property type="entry name" value="Lesion bypass DNA polymerase (Y-family), little finger domain"/>
    <property type="match status" value="1"/>
</dbReference>
<dbReference type="Pfam" id="PF11799">
    <property type="entry name" value="IMS_C"/>
    <property type="match status" value="1"/>
</dbReference>
<dbReference type="HOGENOM" id="CLU_012348_1_1_14"/>
<feature type="active site" evidence="2">
    <location>
        <position position="105"/>
    </location>
</feature>
<dbReference type="InterPro" id="IPR050116">
    <property type="entry name" value="DNA_polymerase-Y"/>
</dbReference>
<keyword evidence="2" id="KW-0234">DNA repair</keyword>
<dbReference type="GO" id="GO:0006261">
    <property type="term" value="P:DNA-templated DNA replication"/>
    <property type="evidence" value="ECO:0007669"/>
    <property type="project" value="UniProtKB-UniRule"/>
</dbReference>
<dbReference type="InterPro" id="IPR024728">
    <property type="entry name" value="PolY_HhH_motif"/>
</dbReference>
<dbReference type="GO" id="GO:0003684">
    <property type="term" value="F:damaged DNA binding"/>
    <property type="evidence" value="ECO:0007669"/>
    <property type="project" value="InterPro"/>
</dbReference>
<keyword evidence="2" id="KW-0235">DNA replication</keyword>
<dbReference type="PIRSF" id="PIRSF036603">
    <property type="entry name" value="DPol_eta"/>
    <property type="match status" value="1"/>
</dbReference>
<dbReference type="AlphaFoldDB" id="V5RJZ3"/>